<organism evidence="1 2">
    <name type="scientific">Bauhinia variegata</name>
    <name type="common">Purple orchid tree</name>
    <name type="synonym">Phanera variegata</name>
    <dbReference type="NCBI Taxonomy" id="167791"/>
    <lineage>
        <taxon>Eukaryota</taxon>
        <taxon>Viridiplantae</taxon>
        <taxon>Streptophyta</taxon>
        <taxon>Embryophyta</taxon>
        <taxon>Tracheophyta</taxon>
        <taxon>Spermatophyta</taxon>
        <taxon>Magnoliopsida</taxon>
        <taxon>eudicotyledons</taxon>
        <taxon>Gunneridae</taxon>
        <taxon>Pentapetalae</taxon>
        <taxon>rosids</taxon>
        <taxon>fabids</taxon>
        <taxon>Fabales</taxon>
        <taxon>Fabaceae</taxon>
        <taxon>Cercidoideae</taxon>
        <taxon>Cercideae</taxon>
        <taxon>Bauhiniinae</taxon>
        <taxon>Bauhinia</taxon>
    </lineage>
</organism>
<dbReference type="EMBL" id="CM039426">
    <property type="protein sequence ID" value="KAI4357383.1"/>
    <property type="molecule type" value="Genomic_DNA"/>
</dbReference>
<evidence type="ECO:0000313" key="2">
    <source>
        <dbReference type="Proteomes" id="UP000828941"/>
    </source>
</evidence>
<keyword evidence="2" id="KW-1185">Reference proteome</keyword>
<evidence type="ECO:0000313" key="1">
    <source>
        <dbReference type="EMBL" id="KAI4357383.1"/>
    </source>
</evidence>
<proteinExistence type="predicted"/>
<name>A0ACB9Q9A4_BAUVA</name>
<protein>
    <submittedName>
        <fullName evidence="1">Uncharacterized protein</fullName>
    </submittedName>
</protein>
<gene>
    <name evidence="1" type="ORF">L6164_001335</name>
</gene>
<reference evidence="1 2" key="1">
    <citation type="journal article" date="2022" name="DNA Res.">
        <title>Chromosomal-level genome assembly of the orchid tree Bauhinia variegata (Leguminosae; Cercidoideae) supports the allotetraploid origin hypothesis of Bauhinia.</title>
        <authorList>
            <person name="Zhong Y."/>
            <person name="Chen Y."/>
            <person name="Zheng D."/>
            <person name="Pang J."/>
            <person name="Liu Y."/>
            <person name="Luo S."/>
            <person name="Meng S."/>
            <person name="Qian L."/>
            <person name="Wei D."/>
            <person name="Dai S."/>
            <person name="Zhou R."/>
        </authorList>
    </citation>
    <scope>NUCLEOTIDE SEQUENCE [LARGE SCALE GENOMIC DNA]</scope>
    <source>
        <strain evidence="1">BV-YZ2020</strain>
    </source>
</reference>
<comment type="caution">
    <text evidence="1">The sequence shown here is derived from an EMBL/GenBank/DDBJ whole genome shotgun (WGS) entry which is preliminary data.</text>
</comment>
<accession>A0ACB9Q9A4</accession>
<sequence length="87" mass="9646">MRSLANTFNSLQAAAPATLSRPTNLLYSSGKQPISISPAFFMHAICASFPLVLAGLRAHGWGWDACKDSRNGERLDFYKELTRICWV</sequence>
<dbReference type="Proteomes" id="UP000828941">
    <property type="component" value="Chromosome 1"/>
</dbReference>